<keyword evidence="1" id="KW-0597">Phosphoprotein</keyword>
<evidence type="ECO:0000313" key="3">
    <source>
        <dbReference type="EMBL" id="PYE53805.1"/>
    </source>
</evidence>
<reference evidence="3 4" key="1">
    <citation type="submission" date="2018-06" db="EMBL/GenBank/DDBJ databases">
        <title>Genomic Encyclopedia of Type Strains, Phase IV (KMG-IV): sequencing the most valuable type-strain genomes for metagenomic binning, comparative biology and taxonomic classification.</title>
        <authorList>
            <person name="Goeker M."/>
        </authorList>
    </citation>
    <scope>NUCLEOTIDE SEQUENCE [LARGE SCALE GENOMIC DNA]</scope>
    <source>
        <strain evidence="3 4">DSM 18048</strain>
    </source>
</reference>
<dbReference type="InterPro" id="IPR011006">
    <property type="entry name" value="CheY-like_superfamily"/>
</dbReference>
<dbReference type="EMBL" id="QJSX01000007">
    <property type="protein sequence ID" value="PYE53805.1"/>
    <property type="molecule type" value="Genomic_DNA"/>
</dbReference>
<evidence type="ECO:0000313" key="4">
    <source>
        <dbReference type="Proteomes" id="UP000248326"/>
    </source>
</evidence>
<dbReference type="AlphaFoldDB" id="A0A318S5H5"/>
<dbReference type="PROSITE" id="PS50110">
    <property type="entry name" value="RESPONSE_REGULATORY"/>
    <property type="match status" value="1"/>
</dbReference>
<dbReference type="RefSeq" id="WP_110886715.1">
    <property type="nucleotide sequence ID" value="NZ_QJSX01000007.1"/>
</dbReference>
<dbReference type="SUPFAM" id="SSF52172">
    <property type="entry name" value="CheY-like"/>
    <property type="match status" value="1"/>
</dbReference>
<feature type="domain" description="Response regulatory" evidence="2">
    <location>
        <begin position="7"/>
        <end position="132"/>
    </location>
</feature>
<dbReference type="Proteomes" id="UP000248326">
    <property type="component" value="Unassembled WGS sequence"/>
</dbReference>
<dbReference type="Pfam" id="PF00072">
    <property type="entry name" value="Response_reg"/>
    <property type="match status" value="1"/>
</dbReference>
<keyword evidence="4" id="KW-1185">Reference proteome</keyword>
<organism evidence="3 4">
    <name type="scientific">Deinococcus yavapaiensis KR-236</name>
    <dbReference type="NCBI Taxonomy" id="694435"/>
    <lineage>
        <taxon>Bacteria</taxon>
        <taxon>Thermotogati</taxon>
        <taxon>Deinococcota</taxon>
        <taxon>Deinococci</taxon>
        <taxon>Deinococcales</taxon>
        <taxon>Deinococcaceae</taxon>
        <taxon>Deinococcus</taxon>
    </lineage>
</organism>
<evidence type="ECO:0000256" key="1">
    <source>
        <dbReference type="PROSITE-ProRule" id="PRU00169"/>
    </source>
</evidence>
<comment type="caution">
    <text evidence="3">The sequence shown here is derived from an EMBL/GenBank/DDBJ whole genome shotgun (WGS) entry which is preliminary data.</text>
</comment>
<proteinExistence type="predicted"/>
<feature type="modified residue" description="4-aspartylphosphate" evidence="1">
    <location>
        <position position="65"/>
    </location>
</feature>
<evidence type="ECO:0000259" key="2">
    <source>
        <dbReference type="PROSITE" id="PS50110"/>
    </source>
</evidence>
<dbReference type="OrthoDB" id="9785718at2"/>
<dbReference type="PANTHER" id="PTHR44520">
    <property type="entry name" value="RESPONSE REGULATOR RCP1-RELATED"/>
    <property type="match status" value="1"/>
</dbReference>
<dbReference type="GO" id="GO:0000160">
    <property type="term" value="P:phosphorelay signal transduction system"/>
    <property type="evidence" value="ECO:0007669"/>
    <property type="project" value="InterPro"/>
</dbReference>
<gene>
    <name evidence="3" type="ORF">DES52_10763</name>
</gene>
<dbReference type="CDD" id="cd17557">
    <property type="entry name" value="REC_Rcp-like"/>
    <property type="match status" value="1"/>
</dbReference>
<protein>
    <submittedName>
        <fullName evidence="3">Response regulator receiver domain-containing protein</fullName>
    </submittedName>
</protein>
<accession>A0A318S5H5</accession>
<dbReference type="SMART" id="SM00448">
    <property type="entry name" value="REC"/>
    <property type="match status" value="1"/>
</dbReference>
<dbReference type="PANTHER" id="PTHR44520:SF2">
    <property type="entry name" value="RESPONSE REGULATOR RCP1"/>
    <property type="match status" value="1"/>
</dbReference>
<dbReference type="InterPro" id="IPR052893">
    <property type="entry name" value="TCS_response_regulator"/>
</dbReference>
<sequence length="158" mass="17780">MRSKSFTLLLVEDELADAALFQDMLAEVGGSMTVHHVEHGQAALDFLTRQGEHADAPRPDLVVLDLNMPVMNGHEFLAQVKQLERVRSIPVLVLSTSDRPEDVHRSYDAQASGYVVKPGTYQEYTRVLETVQAYWQGVLSLPSFADLQLDHRTPERDH</sequence>
<name>A0A318S5H5_9DEIO</name>
<dbReference type="InterPro" id="IPR001789">
    <property type="entry name" value="Sig_transdc_resp-reg_receiver"/>
</dbReference>
<dbReference type="Gene3D" id="3.40.50.2300">
    <property type="match status" value="1"/>
</dbReference>